<sequence length="78" mass="8891">VRTKKYDEAKHRLKYILTMYPDASIIPKAKNLQERLAAGEPPKWGLDKWLPALTMPDWNLADIGIGTQDDDIDNQIGQ</sequence>
<dbReference type="AlphaFoldDB" id="A0A444JA51"/>
<dbReference type="Proteomes" id="UP000288892">
    <property type="component" value="Unassembled WGS sequence"/>
</dbReference>
<dbReference type="EMBL" id="MTKS01000423">
    <property type="protein sequence ID" value="RWX49951.1"/>
    <property type="molecule type" value="Genomic_DNA"/>
</dbReference>
<evidence type="ECO:0000313" key="2">
    <source>
        <dbReference type="Proteomes" id="UP000288892"/>
    </source>
</evidence>
<name>A0A444JA51_9BACT</name>
<protein>
    <recommendedName>
        <fullName evidence="3">Outer membrane protein assembly factor BamD</fullName>
    </recommendedName>
</protein>
<evidence type="ECO:0008006" key="3">
    <source>
        <dbReference type="Google" id="ProtNLM"/>
    </source>
</evidence>
<keyword evidence="2" id="KW-1185">Reference proteome</keyword>
<accession>A0A444JA51</accession>
<gene>
    <name evidence="1" type="ORF">VU01_14232</name>
</gene>
<evidence type="ECO:0000313" key="1">
    <source>
        <dbReference type="EMBL" id="RWX49951.1"/>
    </source>
</evidence>
<proteinExistence type="predicted"/>
<organism evidence="1 2">
    <name type="scientific">Candidatus Electrothrix marina</name>
    <dbReference type="NCBI Taxonomy" id="1859130"/>
    <lineage>
        <taxon>Bacteria</taxon>
        <taxon>Pseudomonadati</taxon>
        <taxon>Thermodesulfobacteriota</taxon>
        <taxon>Desulfobulbia</taxon>
        <taxon>Desulfobulbales</taxon>
        <taxon>Desulfobulbaceae</taxon>
        <taxon>Candidatus Electrothrix</taxon>
    </lineage>
</organism>
<comment type="caution">
    <text evidence="1">The sequence shown here is derived from an EMBL/GenBank/DDBJ whole genome shotgun (WGS) entry which is preliminary data.</text>
</comment>
<reference evidence="1 2" key="1">
    <citation type="submission" date="2017-01" db="EMBL/GenBank/DDBJ databases">
        <title>The cable genome- insights into the physiology and evolution of filamentous bacteria capable of sulfide oxidation via long distance electron transfer.</title>
        <authorList>
            <person name="Schreiber L."/>
            <person name="Bjerg J.T."/>
            <person name="Boggild A."/>
            <person name="Van De Vossenberg J."/>
            <person name="Meysman F."/>
            <person name="Nielsen L.P."/>
            <person name="Schramm A."/>
            <person name="Kjeldsen K.U."/>
        </authorList>
    </citation>
    <scope>NUCLEOTIDE SEQUENCE [LARGE SCALE GENOMIC DNA]</scope>
    <source>
        <strain evidence="1">A5</strain>
    </source>
</reference>
<feature type="non-terminal residue" evidence="1">
    <location>
        <position position="1"/>
    </location>
</feature>